<evidence type="ECO:0000313" key="4">
    <source>
        <dbReference type="Proteomes" id="UP001242288"/>
    </source>
</evidence>
<evidence type="ECO:0000313" key="3">
    <source>
        <dbReference type="Proteomes" id="UP001209412"/>
    </source>
</evidence>
<dbReference type="AlphaFoldDB" id="A0AAP5BK34"/>
<gene>
    <name evidence="2" type="ORF">NIE36_29175</name>
    <name evidence="1" type="ORF">OSB80_29245</name>
</gene>
<dbReference type="Gene3D" id="3.40.50.2000">
    <property type="entry name" value="Glycogen Phosphorylase B"/>
    <property type="match status" value="1"/>
</dbReference>
<dbReference type="RefSeq" id="WP_266260304.1">
    <property type="nucleotide sequence ID" value="NZ_JAMXWF010000029.1"/>
</dbReference>
<keyword evidence="3" id="KW-1185">Reference proteome</keyword>
<name>A0AAP5BK34_9BURK</name>
<evidence type="ECO:0008006" key="5">
    <source>
        <dbReference type="Google" id="ProtNLM"/>
    </source>
</evidence>
<proteinExistence type="predicted"/>
<sequence>MTTLMLVEPEATGHRMILYVRLIVAEALARGWRVILLTTASATLHPACKAVVSEFGARLRIVLMPDVARGGSGQLDLLRAQYLSIRAFQAGYRAVSRHDRVDFVYLPYFNYIDKVVGWYGSPFGNVLFGGMMVAARFHHYKCGIAGVSGKQDKINELLFRLALRVPNFELLTSIDEPLETYVHYAIPRHSRKFRYVPDVSSIRQPCERISARATYGFSATDFVVVSYGSLSPRKGLAKLLTLFGAPDLPSYFRLLLVGSQDADAQRMVSGFISRHPEREMQLVIVDRFVTDVEEGQVFACADVVWLCYENFSGMSGVLIQSAQAGVPVVTAGDGLIERNRKKHALGIQWGEFAIADNAGMRFDWSRLINSVSAMSGSASLRKFAGAHAPQAFGRNVIDAIAAARTRRAVSEQCPVS</sequence>
<protein>
    <recommendedName>
        <fullName evidence="5">Glycosyltransferase</fullName>
    </recommendedName>
</protein>
<dbReference type="SUPFAM" id="SSF53756">
    <property type="entry name" value="UDP-Glycosyltransferase/glycogen phosphorylase"/>
    <property type="match status" value="1"/>
</dbReference>
<dbReference type="EMBL" id="JAPKHW010000029">
    <property type="protein sequence ID" value="MCX4149427.1"/>
    <property type="molecule type" value="Genomic_DNA"/>
</dbReference>
<evidence type="ECO:0000313" key="1">
    <source>
        <dbReference type="EMBL" id="MCX4149427.1"/>
    </source>
</evidence>
<accession>A0AAP5BK34</accession>
<dbReference type="EMBL" id="JAMXWF010000029">
    <property type="protein sequence ID" value="MDQ6411244.1"/>
    <property type="molecule type" value="Genomic_DNA"/>
</dbReference>
<dbReference type="Proteomes" id="UP001209412">
    <property type="component" value="Unassembled WGS sequence"/>
</dbReference>
<comment type="caution">
    <text evidence="2">The sequence shown here is derived from an EMBL/GenBank/DDBJ whole genome shotgun (WGS) entry which is preliminary data.</text>
</comment>
<evidence type="ECO:0000313" key="2">
    <source>
        <dbReference type="EMBL" id="MDQ6411244.1"/>
    </source>
</evidence>
<dbReference type="Proteomes" id="UP001242288">
    <property type="component" value="Unassembled WGS sequence"/>
</dbReference>
<reference evidence="2" key="1">
    <citation type="submission" date="2022-06" db="EMBL/GenBank/DDBJ databases">
        <title>PHB producers.</title>
        <authorList>
            <person name="Besaury L."/>
        </authorList>
    </citation>
    <scope>NUCLEOTIDE SEQUENCE</scope>
    <source>
        <strain evidence="2 3">SEWS6</strain>
    </source>
</reference>
<organism evidence="2 4">
    <name type="scientific">Paraburkholderia madseniana</name>
    <dbReference type="NCBI Taxonomy" id="2599607"/>
    <lineage>
        <taxon>Bacteria</taxon>
        <taxon>Pseudomonadati</taxon>
        <taxon>Pseudomonadota</taxon>
        <taxon>Betaproteobacteria</taxon>
        <taxon>Burkholderiales</taxon>
        <taxon>Burkholderiaceae</taxon>
        <taxon>Paraburkholderia</taxon>
    </lineage>
</organism>